<dbReference type="EMBL" id="CP003944">
    <property type="protein sequence ID" value="AFZ49195.1"/>
    <property type="molecule type" value="Genomic_DNA"/>
</dbReference>
<dbReference type="PATRIC" id="fig|13035.3.peg.464"/>
<feature type="transmembrane region" description="Helical" evidence="8">
    <location>
        <begin position="38"/>
        <end position="59"/>
    </location>
</feature>
<feature type="transmembrane region" description="Helical" evidence="8">
    <location>
        <begin position="437"/>
        <end position="460"/>
    </location>
</feature>
<feature type="transmembrane region" description="Helical" evidence="8">
    <location>
        <begin position="71"/>
        <end position="88"/>
    </location>
</feature>
<dbReference type="InterPro" id="IPR006042">
    <property type="entry name" value="Xan_ur_permease"/>
</dbReference>
<proteinExistence type="inferred from homology"/>
<evidence type="ECO:0000256" key="7">
    <source>
        <dbReference type="ARBA" id="ARBA00023136"/>
    </source>
</evidence>
<feature type="transmembrane region" description="Helical" evidence="8">
    <location>
        <begin position="222"/>
        <end position="244"/>
    </location>
</feature>
<comment type="similarity">
    <text evidence="2">Belongs to the nucleobase:cation symporter-2 (NCS2) (TC 2.A.40) family.</text>
</comment>
<gene>
    <name evidence="9" type="ORF">Dacsa_0406</name>
</gene>
<dbReference type="NCBIfam" id="NF037981">
    <property type="entry name" value="NCS2_1"/>
    <property type="match status" value="1"/>
</dbReference>
<dbReference type="PANTHER" id="PTHR42810">
    <property type="entry name" value="PURINE PERMEASE C1399.01C-RELATED"/>
    <property type="match status" value="1"/>
</dbReference>
<evidence type="ECO:0000313" key="10">
    <source>
        <dbReference type="Proteomes" id="UP000010482"/>
    </source>
</evidence>
<evidence type="ECO:0000256" key="2">
    <source>
        <dbReference type="ARBA" id="ARBA00008821"/>
    </source>
</evidence>
<keyword evidence="10" id="KW-1185">Reference proteome</keyword>
<feature type="transmembrane region" description="Helical" evidence="8">
    <location>
        <begin position="264"/>
        <end position="282"/>
    </location>
</feature>
<keyword evidence="3" id="KW-0813">Transport</keyword>
<feature type="transmembrane region" description="Helical" evidence="8">
    <location>
        <begin position="352"/>
        <end position="374"/>
    </location>
</feature>
<keyword evidence="4" id="KW-1003">Cell membrane</keyword>
<keyword evidence="7 8" id="KW-0472">Membrane</keyword>
<evidence type="ECO:0000256" key="3">
    <source>
        <dbReference type="ARBA" id="ARBA00022448"/>
    </source>
</evidence>
<feature type="transmembrane region" description="Helical" evidence="8">
    <location>
        <begin position="130"/>
        <end position="149"/>
    </location>
</feature>
<feature type="transmembrane region" description="Helical" evidence="8">
    <location>
        <begin position="380"/>
        <end position="400"/>
    </location>
</feature>
<feature type="transmembrane region" description="Helical" evidence="8">
    <location>
        <begin position="193"/>
        <end position="215"/>
    </location>
</feature>
<dbReference type="NCBIfam" id="TIGR03173">
    <property type="entry name" value="pbuX"/>
    <property type="match status" value="1"/>
</dbReference>
<dbReference type="Pfam" id="PF00860">
    <property type="entry name" value="Xan_ur_permease"/>
    <property type="match status" value="1"/>
</dbReference>
<organism evidence="9 10">
    <name type="scientific">Dactylococcopsis salina (strain PCC 8305)</name>
    <name type="common">Myxobactron salinum</name>
    <dbReference type="NCBI Taxonomy" id="13035"/>
    <lineage>
        <taxon>Bacteria</taxon>
        <taxon>Bacillati</taxon>
        <taxon>Cyanobacteriota</taxon>
        <taxon>Cyanophyceae</taxon>
        <taxon>Nodosilineales</taxon>
        <taxon>Cymatolegaceae</taxon>
        <taxon>Dactylococcopsis</taxon>
    </lineage>
</organism>
<dbReference type="AlphaFoldDB" id="K9YS89"/>
<evidence type="ECO:0000313" key="9">
    <source>
        <dbReference type="EMBL" id="AFZ49195.1"/>
    </source>
</evidence>
<dbReference type="PROSITE" id="PS01116">
    <property type="entry name" value="XANTH_URACIL_PERMASE"/>
    <property type="match status" value="1"/>
</dbReference>
<dbReference type="NCBIfam" id="TIGR00801">
    <property type="entry name" value="ncs2"/>
    <property type="match status" value="1"/>
</dbReference>
<dbReference type="GO" id="GO:0005886">
    <property type="term" value="C:plasma membrane"/>
    <property type="evidence" value="ECO:0007669"/>
    <property type="project" value="UniProtKB-SubCell"/>
</dbReference>
<dbReference type="InterPro" id="IPR006043">
    <property type="entry name" value="NCS2"/>
</dbReference>
<keyword evidence="5 8" id="KW-0812">Transmembrane</keyword>
<dbReference type="KEGG" id="dsl:Dacsa_0406"/>
<keyword evidence="6 8" id="KW-1133">Transmembrane helix</keyword>
<dbReference type="Proteomes" id="UP000010482">
    <property type="component" value="Chromosome"/>
</dbReference>
<dbReference type="InterPro" id="IPR017588">
    <property type="entry name" value="UacT-like"/>
</dbReference>
<dbReference type="OrthoDB" id="9805749at2"/>
<protein>
    <submittedName>
        <fullName evidence="9">Xanthine permease</fullName>
    </submittedName>
</protein>
<evidence type="ECO:0000256" key="1">
    <source>
        <dbReference type="ARBA" id="ARBA00004651"/>
    </source>
</evidence>
<sequence length="465" mass="48513">MTNEKIALETETEETTETRPISGDLIYGLEDRPPVGKAIFAAIQHVLASVVGIVTPSLIISDALGLQAADASFLISMSLFVSGIATFIQAKRFGPVGSGLLSIQGTSFAFIGPILGAGGAYIAADNSPTAALGLIFALCMLGSFIQMILSRFLKLAQKVVTPLVTGTVVTLIGLTLVRVGITDMGGGFAAKSAGTFGSMQNLGVAFLVLLTVLILNSLSSPLLRMGSIVIGLVVGYIIAIPLGMVSFDGLGNLPPFTVPLPFRYGFNFDFAAFIPFIFLYVITTIESIGDLTATSLISGLEIRGEKYFQRLQGGVLADGLNSFIAGCFNTFPNTTFSQNNGVIQLTGIGSRYVGFFISGIFVLLGLIPIFGGIIQAIPKPVLGGATILMFGTVATAGIKLLSCVNLTRRNSLIIAVSLGLGLGVTFAPEILDQLPTLIKNIFSSGISTGGITALTLNILIPGERE</sequence>
<feature type="transmembrane region" description="Helical" evidence="8">
    <location>
        <begin position="100"/>
        <end position="124"/>
    </location>
</feature>
<evidence type="ECO:0000256" key="5">
    <source>
        <dbReference type="ARBA" id="ARBA00022692"/>
    </source>
</evidence>
<dbReference type="eggNOG" id="COG2233">
    <property type="taxonomic scope" value="Bacteria"/>
</dbReference>
<dbReference type="HOGENOM" id="CLU_017959_8_0_3"/>
<name>K9YS89_DACS8</name>
<feature type="transmembrane region" description="Helical" evidence="8">
    <location>
        <begin position="161"/>
        <end position="181"/>
    </location>
</feature>
<dbReference type="RefSeq" id="WP_015228208.1">
    <property type="nucleotide sequence ID" value="NC_019780.1"/>
</dbReference>
<dbReference type="PANTHER" id="PTHR42810:SF2">
    <property type="entry name" value="PURINE PERMEASE C1399.01C-RELATED"/>
    <property type="match status" value="1"/>
</dbReference>
<evidence type="ECO:0000256" key="8">
    <source>
        <dbReference type="SAM" id="Phobius"/>
    </source>
</evidence>
<accession>K9YS89</accession>
<dbReference type="STRING" id="13035.Dacsa_0406"/>
<evidence type="ECO:0000256" key="6">
    <source>
        <dbReference type="ARBA" id="ARBA00022989"/>
    </source>
</evidence>
<dbReference type="GO" id="GO:0042907">
    <property type="term" value="F:xanthine transmembrane transporter activity"/>
    <property type="evidence" value="ECO:0007669"/>
    <property type="project" value="TreeGrafter"/>
</dbReference>
<reference evidence="9" key="1">
    <citation type="submission" date="2012-04" db="EMBL/GenBank/DDBJ databases">
        <title>Finished genome of Dactylococcopsis salina PCC 8305.</title>
        <authorList>
            <consortium name="US DOE Joint Genome Institute"/>
            <person name="Gugger M."/>
            <person name="Coursin T."/>
            <person name="Rippka R."/>
            <person name="Tandeau De Marsac N."/>
            <person name="Huntemann M."/>
            <person name="Wei C.-L."/>
            <person name="Han J."/>
            <person name="Detter J.C."/>
            <person name="Han C."/>
            <person name="Tapia R."/>
            <person name="Daligault H."/>
            <person name="Chen A."/>
            <person name="Krypides N."/>
            <person name="Mavromatis K."/>
            <person name="Markowitz V."/>
            <person name="Szeto E."/>
            <person name="Ivanova N."/>
            <person name="Ovchinnikova G."/>
            <person name="Pagani I."/>
            <person name="Pati A."/>
            <person name="Goodwin L."/>
            <person name="Peters L."/>
            <person name="Pitluck S."/>
            <person name="Woyke T."/>
            <person name="Kerfeld C."/>
        </authorList>
    </citation>
    <scope>NUCLEOTIDE SEQUENCE [LARGE SCALE GENOMIC DNA]</scope>
    <source>
        <strain evidence="9">PCC 8305</strain>
    </source>
</reference>
<feature type="transmembrane region" description="Helical" evidence="8">
    <location>
        <begin position="412"/>
        <end position="431"/>
    </location>
</feature>
<evidence type="ECO:0000256" key="4">
    <source>
        <dbReference type="ARBA" id="ARBA00022475"/>
    </source>
</evidence>
<comment type="subcellular location">
    <subcellularLocation>
        <location evidence="1">Cell membrane</location>
        <topology evidence="1">Multi-pass membrane protein</topology>
    </subcellularLocation>
</comment>